<organism evidence="1 2">
    <name type="scientific">Brassica cretica</name>
    <name type="common">Mustard</name>
    <dbReference type="NCBI Taxonomy" id="69181"/>
    <lineage>
        <taxon>Eukaryota</taxon>
        <taxon>Viridiplantae</taxon>
        <taxon>Streptophyta</taxon>
        <taxon>Embryophyta</taxon>
        <taxon>Tracheophyta</taxon>
        <taxon>Spermatophyta</taxon>
        <taxon>Magnoliopsida</taxon>
        <taxon>eudicotyledons</taxon>
        <taxon>Gunneridae</taxon>
        <taxon>Pentapetalae</taxon>
        <taxon>rosids</taxon>
        <taxon>malvids</taxon>
        <taxon>Brassicales</taxon>
        <taxon>Brassicaceae</taxon>
        <taxon>Brassiceae</taxon>
        <taxon>Brassica</taxon>
    </lineage>
</organism>
<accession>A0A8S9HL11</accession>
<evidence type="ECO:0000313" key="1">
    <source>
        <dbReference type="EMBL" id="KAF2559951.1"/>
    </source>
</evidence>
<comment type="caution">
    <text evidence="1">The sequence shown here is derived from an EMBL/GenBank/DDBJ whole genome shotgun (WGS) entry which is preliminary data.</text>
</comment>
<proteinExistence type="predicted"/>
<name>A0A8S9HL11_BRACR</name>
<dbReference type="AlphaFoldDB" id="A0A8S9HL11"/>
<gene>
    <name evidence="1" type="ORF">F2Q68_00016604</name>
</gene>
<evidence type="ECO:0000313" key="2">
    <source>
        <dbReference type="Proteomes" id="UP000712281"/>
    </source>
</evidence>
<protein>
    <submittedName>
        <fullName evidence="1">Uncharacterized protein</fullName>
    </submittedName>
</protein>
<dbReference type="Proteomes" id="UP000712281">
    <property type="component" value="Unassembled WGS sequence"/>
</dbReference>
<sequence length="438" mass="49631">MALFIMKWMDLSLKECRMQGLSFFAPLRSLGIVLVDILEESNSATELLRFLGHMTRSFSWSKIQFRLLELLHQRSNSMSLLEKGDLSIFVSASLGFRELDSSRDFYVTFGCGGLIWIMVLSRCFYGLEMMLSPSSNEKFSSLVLRKPSASSVLNGMSVWLSEFNIVIVIEELIKSICFFYGKGYTAPLSSSRSFEVRRSMALFIMKWMDLSFKECRMQGLSFLRASPFHWLLDFSSFGIVLVDILEESNSSTELLRFLGHMTRCFRGARSSFGSSSFCIRDRTRCHYWRRATCRSFVFHELVRGRFLSASLGFRELDSSRDFCVAFGSGENSSSLEGERGVLVVVVAQLFSSSISSKILASLVVGVENGYDEVNVKIPAEYKPATDRSEYDDQNTDEPSSVITQLPHMHAVRSLRSDRARAKLGRYVATERPSRSVAT</sequence>
<dbReference type="EMBL" id="QGKW02001940">
    <property type="protein sequence ID" value="KAF2559951.1"/>
    <property type="molecule type" value="Genomic_DNA"/>
</dbReference>
<reference evidence="1" key="1">
    <citation type="submission" date="2019-12" db="EMBL/GenBank/DDBJ databases">
        <title>Genome sequencing and annotation of Brassica cretica.</title>
        <authorList>
            <person name="Studholme D.J."/>
            <person name="Sarris P.F."/>
        </authorList>
    </citation>
    <scope>NUCLEOTIDE SEQUENCE</scope>
    <source>
        <strain evidence="1">PFS-001/15</strain>
        <tissue evidence="1">Leaf</tissue>
    </source>
</reference>